<dbReference type="Proteomes" id="UP000829354">
    <property type="component" value="Chromosome I"/>
</dbReference>
<reference evidence="2 4" key="2">
    <citation type="submission" date="2022-05" db="EMBL/GenBank/DDBJ databases">
        <title>Chromosome-level reference genomes for two strains of Caenorhabditis briggsae: an improved platform for comparative genomics.</title>
        <authorList>
            <person name="Stevens L."/>
            <person name="Andersen E.C."/>
        </authorList>
    </citation>
    <scope>NUCLEOTIDE SEQUENCE [LARGE SCALE GENOMIC DNA]</scope>
    <source>
        <strain evidence="2">QX1410_ONT</strain>
        <tissue evidence="2">Whole-organism</tissue>
    </source>
</reference>
<proteinExistence type="predicted"/>
<evidence type="ECO:0000313" key="2">
    <source>
        <dbReference type="EMBL" id="ULU12517.1"/>
    </source>
</evidence>
<reference evidence="3 5" key="1">
    <citation type="submission" date="2022-04" db="EMBL/GenBank/DDBJ databases">
        <title>Chromosome-level reference genomes for two strains of Caenorhabditis briggsae: an improved platform for comparative genomics.</title>
        <authorList>
            <person name="Stevens L."/>
            <person name="Andersen E."/>
        </authorList>
    </citation>
    <scope>NUCLEOTIDE SEQUENCE [LARGE SCALE GENOMIC DNA]</scope>
    <source>
        <strain evidence="3">VX34</strain>
        <tissue evidence="3">Whole-organism</tissue>
    </source>
</reference>
<sequence length="78" mass="8515">MGQKWSGTNTKSQSTIPSVSKSSSGPSMVAKPKSDREEKPKDTKSSSSASQSQSLRADDPSKQKAKYEPLYENLSYKD</sequence>
<feature type="region of interest" description="Disordered" evidence="1">
    <location>
        <begin position="1"/>
        <end position="78"/>
    </location>
</feature>
<feature type="compositionally biased region" description="Polar residues" evidence="1">
    <location>
        <begin position="1"/>
        <end position="11"/>
    </location>
</feature>
<dbReference type="AlphaFoldDB" id="A0AAE9E2A8"/>
<evidence type="ECO:0000313" key="5">
    <source>
        <dbReference type="Proteomes" id="UP000829354"/>
    </source>
</evidence>
<dbReference type="EMBL" id="CP092620">
    <property type="protein sequence ID" value="UMM13465.1"/>
    <property type="molecule type" value="Genomic_DNA"/>
</dbReference>
<feature type="compositionally biased region" description="Basic and acidic residues" evidence="1">
    <location>
        <begin position="56"/>
        <end position="78"/>
    </location>
</feature>
<evidence type="ECO:0000313" key="3">
    <source>
        <dbReference type="EMBL" id="UMM13465.1"/>
    </source>
</evidence>
<feature type="compositionally biased region" description="Low complexity" evidence="1">
    <location>
        <begin position="45"/>
        <end position="54"/>
    </location>
</feature>
<dbReference type="Proteomes" id="UP000827892">
    <property type="component" value="Chromosome I"/>
</dbReference>
<protein>
    <submittedName>
        <fullName evidence="3">Uncharacterized protein</fullName>
    </submittedName>
</protein>
<dbReference type="EMBL" id="CP090891">
    <property type="protein sequence ID" value="ULU12517.1"/>
    <property type="molecule type" value="Genomic_DNA"/>
</dbReference>
<feature type="compositionally biased region" description="Basic and acidic residues" evidence="1">
    <location>
        <begin position="32"/>
        <end position="44"/>
    </location>
</feature>
<gene>
    <name evidence="2" type="ORF">L3Y34_015645</name>
    <name evidence="3" type="ORF">L5515_001723</name>
</gene>
<dbReference type="OMA" id="MGQKWSG"/>
<organism evidence="3 5">
    <name type="scientific">Caenorhabditis briggsae</name>
    <dbReference type="NCBI Taxonomy" id="6238"/>
    <lineage>
        <taxon>Eukaryota</taxon>
        <taxon>Metazoa</taxon>
        <taxon>Ecdysozoa</taxon>
        <taxon>Nematoda</taxon>
        <taxon>Chromadorea</taxon>
        <taxon>Rhabditida</taxon>
        <taxon>Rhabditina</taxon>
        <taxon>Rhabditomorpha</taxon>
        <taxon>Rhabditoidea</taxon>
        <taxon>Rhabditidae</taxon>
        <taxon>Peloderinae</taxon>
        <taxon>Caenorhabditis</taxon>
    </lineage>
</organism>
<keyword evidence="5" id="KW-1185">Reference proteome</keyword>
<accession>A0AAE9E2A8</accession>
<evidence type="ECO:0000256" key="1">
    <source>
        <dbReference type="SAM" id="MobiDB-lite"/>
    </source>
</evidence>
<feature type="compositionally biased region" description="Low complexity" evidence="1">
    <location>
        <begin position="12"/>
        <end position="27"/>
    </location>
</feature>
<evidence type="ECO:0000313" key="4">
    <source>
        <dbReference type="Proteomes" id="UP000827892"/>
    </source>
</evidence>
<name>A0AAE9E2A8_CAEBR</name>